<evidence type="ECO:0000256" key="1">
    <source>
        <dbReference type="SAM" id="Coils"/>
    </source>
</evidence>
<dbReference type="SUPFAM" id="SSF52091">
    <property type="entry name" value="SpoIIaa-like"/>
    <property type="match status" value="1"/>
</dbReference>
<feature type="domain" description="STAS" evidence="2">
    <location>
        <begin position="120"/>
        <end position="231"/>
    </location>
</feature>
<dbReference type="PROSITE" id="PS50801">
    <property type="entry name" value="STAS"/>
    <property type="match status" value="1"/>
</dbReference>
<dbReference type="CDD" id="cd07041">
    <property type="entry name" value="STAS_RsbR_RsbS_like"/>
    <property type="match status" value="1"/>
</dbReference>
<dbReference type="RefSeq" id="WP_052545988.1">
    <property type="nucleotide sequence ID" value="NZ_JMCC02000001.1"/>
</dbReference>
<organism evidence="3 4">
    <name type="scientific">Enhygromyxa salina</name>
    <dbReference type="NCBI Taxonomy" id="215803"/>
    <lineage>
        <taxon>Bacteria</taxon>
        <taxon>Pseudomonadati</taxon>
        <taxon>Myxococcota</taxon>
        <taxon>Polyangia</taxon>
        <taxon>Nannocystales</taxon>
        <taxon>Nannocystaceae</taxon>
        <taxon>Enhygromyxa</taxon>
    </lineage>
</organism>
<dbReference type="Proteomes" id="UP000031599">
    <property type="component" value="Unassembled WGS sequence"/>
</dbReference>
<proteinExistence type="predicted"/>
<protein>
    <submittedName>
        <fullName evidence="3">RsbR, positive regulator of sigma-B</fullName>
    </submittedName>
</protein>
<accession>A0A0C2A7Q1</accession>
<dbReference type="InterPro" id="IPR002645">
    <property type="entry name" value="STAS_dom"/>
</dbReference>
<evidence type="ECO:0000259" key="2">
    <source>
        <dbReference type="PROSITE" id="PS50801"/>
    </source>
</evidence>
<dbReference type="PANTHER" id="PTHR33745">
    <property type="entry name" value="RSBT ANTAGONIST PROTEIN RSBS-RELATED"/>
    <property type="match status" value="1"/>
</dbReference>
<reference evidence="3 4" key="1">
    <citation type="submission" date="2014-12" db="EMBL/GenBank/DDBJ databases">
        <title>Genome assembly of Enhygromyxa salina DSM 15201.</title>
        <authorList>
            <person name="Sharma G."/>
            <person name="Subramanian S."/>
        </authorList>
    </citation>
    <scope>NUCLEOTIDE SEQUENCE [LARGE SCALE GENOMIC DNA]</scope>
    <source>
        <strain evidence="3 4">DSM 15201</strain>
    </source>
</reference>
<gene>
    <name evidence="3" type="ORF">DB30_00147</name>
</gene>
<comment type="caution">
    <text evidence="3">The sequence shown here is derived from an EMBL/GenBank/DDBJ whole genome shotgun (WGS) entry which is preliminary data.</text>
</comment>
<evidence type="ECO:0000313" key="4">
    <source>
        <dbReference type="Proteomes" id="UP000031599"/>
    </source>
</evidence>
<name>A0A0C2A7Q1_9BACT</name>
<evidence type="ECO:0000313" key="3">
    <source>
        <dbReference type="EMBL" id="KIG19638.1"/>
    </source>
</evidence>
<sequence length="242" mass="26505">MRCEGTCLLESEAAQTLELDPFLAQLSRCDDCPHASADNPIVRLLFARASEAGRAHQRLLATIRKLEHEAAEVSAEVTRYDAQIAKLEHLQQVSSQEIEAALVHQVGRVRDQEREIEALSVPIIRILEGTIVLPIIGALTASRARILTERLLDEVARSQIHTPIIDVTGVGDIDTATANHLIRMIEALRLLGAQPILTGVTPEVAQSLVSLGVDLVGYTTLRSVRQALRYIARGSHGPTRDR</sequence>
<keyword evidence="1" id="KW-0175">Coiled coil</keyword>
<dbReference type="Pfam" id="PF01740">
    <property type="entry name" value="STAS"/>
    <property type="match status" value="1"/>
</dbReference>
<feature type="coiled-coil region" evidence="1">
    <location>
        <begin position="56"/>
        <end position="90"/>
    </location>
</feature>
<dbReference type="AlphaFoldDB" id="A0A0C2A7Q1"/>
<dbReference type="EMBL" id="JMCC02000001">
    <property type="protein sequence ID" value="KIG19638.1"/>
    <property type="molecule type" value="Genomic_DNA"/>
</dbReference>
<dbReference type="InterPro" id="IPR036513">
    <property type="entry name" value="STAS_dom_sf"/>
</dbReference>
<dbReference type="InterPro" id="IPR051932">
    <property type="entry name" value="Bact_StressResp_Reg"/>
</dbReference>
<dbReference type="Gene3D" id="3.30.750.24">
    <property type="entry name" value="STAS domain"/>
    <property type="match status" value="1"/>
</dbReference>